<feature type="transmembrane region" description="Helical" evidence="14">
    <location>
        <begin position="430"/>
        <end position="451"/>
    </location>
</feature>
<reference evidence="17" key="1">
    <citation type="submission" date="2015-07" db="EMBL/GenBank/DDBJ databases">
        <title>Near-Complete Genome Sequence of the Cellulolytic Bacterium Bacteroides (Pseudobacteroides) cellulosolvens ATCC 35603.</title>
        <authorList>
            <person name="Dassa B."/>
            <person name="Utturkar S.M."/>
            <person name="Klingeman D.M."/>
            <person name="Hurt R.A."/>
            <person name="Keller M."/>
            <person name="Xu J."/>
            <person name="Reddy Y.H.K."/>
            <person name="Borovok I."/>
            <person name="Grinberg I.R."/>
            <person name="Lamed R."/>
            <person name="Zhivin O."/>
            <person name="Bayer E.A."/>
            <person name="Brown S.D."/>
        </authorList>
    </citation>
    <scope>NUCLEOTIDE SEQUENCE [LARGE SCALE GENOMIC DNA]</scope>
    <source>
        <strain evidence="17">DSM 2933</strain>
    </source>
</reference>
<dbReference type="SUPFAM" id="SSF55874">
    <property type="entry name" value="ATPase domain of HSP90 chaperone/DNA topoisomerase II/histidine kinase"/>
    <property type="match status" value="1"/>
</dbReference>
<evidence type="ECO:0000256" key="8">
    <source>
        <dbReference type="ARBA" id="ARBA00022741"/>
    </source>
</evidence>
<dbReference type="GO" id="GO:0005886">
    <property type="term" value="C:plasma membrane"/>
    <property type="evidence" value="ECO:0007669"/>
    <property type="project" value="UniProtKB-SubCell"/>
</dbReference>
<comment type="caution">
    <text evidence="16">The sequence shown here is derived from an EMBL/GenBank/DDBJ whole genome shotgun (WGS) entry which is preliminary data.</text>
</comment>
<dbReference type="Proteomes" id="UP000036923">
    <property type="component" value="Unassembled WGS sequence"/>
</dbReference>
<evidence type="ECO:0000259" key="15">
    <source>
        <dbReference type="PROSITE" id="PS50109"/>
    </source>
</evidence>
<evidence type="ECO:0000256" key="1">
    <source>
        <dbReference type="ARBA" id="ARBA00000085"/>
    </source>
</evidence>
<keyword evidence="13 14" id="KW-0472">Membrane</keyword>
<dbReference type="AlphaFoldDB" id="A0A0L6JIF9"/>
<evidence type="ECO:0000256" key="13">
    <source>
        <dbReference type="ARBA" id="ARBA00023136"/>
    </source>
</evidence>
<gene>
    <name evidence="16" type="ORF">Bccel_0494</name>
</gene>
<dbReference type="eggNOG" id="COG2205">
    <property type="taxonomic scope" value="Bacteria"/>
</dbReference>
<keyword evidence="8" id="KW-0547">Nucleotide-binding</keyword>
<dbReference type="PANTHER" id="PTHR45528">
    <property type="entry name" value="SENSOR HISTIDINE KINASE CPXA"/>
    <property type="match status" value="1"/>
</dbReference>
<keyword evidence="9 16" id="KW-0418">Kinase</keyword>
<evidence type="ECO:0000256" key="9">
    <source>
        <dbReference type="ARBA" id="ARBA00022777"/>
    </source>
</evidence>
<dbReference type="EC" id="2.7.13.3" evidence="3"/>
<evidence type="ECO:0000256" key="12">
    <source>
        <dbReference type="ARBA" id="ARBA00023012"/>
    </source>
</evidence>
<dbReference type="EMBL" id="LGTC01000001">
    <property type="protein sequence ID" value="KNY25237.1"/>
    <property type="molecule type" value="Genomic_DNA"/>
</dbReference>
<evidence type="ECO:0000256" key="14">
    <source>
        <dbReference type="SAM" id="Phobius"/>
    </source>
</evidence>
<evidence type="ECO:0000256" key="2">
    <source>
        <dbReference type="ARBA" id="ARBA00004651"/>
    </source>
</evidence>
<proteinExistence type="predicted"/>
<keyword evidence="6" id="KW-0808">Transferase</keyword>
<comment type="catalytic activity">
    <reaction evidence="1">
        <text>ATP + protein L-histidine = ADP + protein N-phospho-L-histidine.</text>
        <dbReference type="EC" id="2.7.13.3"/>
    </reaction>
</comment>
<comment type="subcellular location">
    <subcellularLocation>
        <location evidence="2">Cell membrane</location>
        <topology evidence="2">Multi-pass membrane protein</topology>
    </subcellularLocation>
</comment>
<dbReference type="InterPro" id="IPR005467">
    <property type="entry name" value="His_kinase_dom"/>
</dbReference>
<keyword evidence="10" id="KW-0067">ATP-binding</keyword>
<dbReference type="SMART" id="SM00387">
    <property type="entry name" value="HATPase_c"/>
    <property type="match status" value="1"/>
</dbReference>
<dbReference type="InterPro" id="IPR003594">
    <property type="entry name" value="HATPase_dom"/>
</dbReference>
<dbReference type="SMART" id="SM00388">
    <property type="entry name" value="HisKA"/>
    <property type="match status" value="1"/>
</dbReference>
<dbReference type="GO" id="GO:0005524">
    <property type="term" value="F:ATP binding"/>
    <property type="evidence" value="ECO:0007669"/>
    <property type="project" value="UniProtKB-KW"/>
</dbReference>
<dbReference type="PANTHER" id="PTHR45528:SF1">
    <property type="entry name" value="SENSOR HISTIDINE KINASE CPXA"/>
    <property type="match status" value="1"/>
</dbReference>
<dbReference type="Pfam" id="PF00512">
    <property type="entry name" value="HisKA"/>
    <property type="match status" value="1"/>
</dbReference>
<dbReference type="FunFam" id="1.10.287.130:FF:000001">
    <property type="entry name" value="Two-component sensor histidine kinase"/>
    <property type="match status" value="1"/>
</dbReference>
<keyword evidence="5" id="KW-0597">Phosphoprotein</keyword>
<dbReference type="InterPro" id="IPR050398">
    <property type="entry name" value="HssS/ArlS-like"/>
</dbReference>
<evidence type="ECO:0000256" key="10">
    <source>
        <dbReference type="ARBA" id="ARBA00022840"/>
    </source>
</evidence>
<feature type="transmembrane region" description="Helical" evidence="14">
    <location>
        <begin position="300"/>
        <end position="322"/>
    </location>
</feature>
<sequence length="731" mass="82035">MDTKLRNISSTIWFKLITGVICIAGMLLVLYSITGFNDIRFVREPRDYNESTELKNKIDKIYYSLAELAILRSEDYIKSGKTVTEDRLRNQKNNILQEKFNAVEVIKSQYDSFIEQAKANNDSDQTRLIKERDDLISKENENYDKKIAQINNDIINEDLSRYNDIILNLSASKLYFSIISAIDGKIADNTVNKNDLENFFKSLPYHIKSQNGSYYGYDGQFYGRSDNSLAGITIYVGVSESDYAEGKKIYESNRNHGLECLYIAILGMIVSILGYILFLISAGRRKNSIDIHLTFVDGLYLDVGAFILLLPVIGLIIFVGFVPSRIMVTDTMTFMLVASPAVIAGVVLSLLYSSIFIKHLKRRTVLKNTLVYAVLRYIKRFIKGSADQYGKLALSGQTAFYITAFFIAYNFVTAVALYMFYYSLRWSRGAAVLFALLIYGGVNLLMLMYIIKRISYFKVIAEGVKKIKGGQLAWRIPEGPNLVMTELSDDINNIAQGLGASVENELKAERMKAELITNVSHDLKTPLTSIITYVDLLKKEGLDSENAPKYLEILDIKSLRLKNLTEDLFEAAKASSGNITVNMEQLDLVSLIKQGFGELGDKVEASGLDFITSFPGEKIMIKADGKLLWRVVDNLLTNVFKYAMPSSRVYVSVFKEDGFSGIVIKNISAFPLNIPAEELMERFKRGDESRNSEGSGLGLAIARSLTELQGGKLTIDIDGDLFKATVKLPVK</sequence>
<evidence type="ECO:0000313" key="16">
    <source>
        <dbReference type="EMBL" id="KNY25237.1"/>
    </source>
</evidence>
<evidence type="ECO:0000256" key="4">
    <source>
        <dbReference type="ARBA" id="ARBA00022475"/>
    </source>
</evidence>
<dbReference type="GO" id="GO:0000155">
    <property type="term" value="F:phosphorelay sensor kinase activity"/>
    <property type="evidence" value="ECO:0007669"/>
    <property type="project" value="InterPro"/>
</dbReference>
<organism evidence="16 17">
    <name type="scientific">Pseudobacteroides cellulosolvens ATCC 35603 = DSM 2933</name>
    <dbReference type="NCBI Taxonomy" id="398512"/>
    <lineage>
        <taxon>Bacteria</taxon>
        <taxon>Bacillati</taxon>
        <taxon>Bacillota</taxon>
        <taxon>Clostridia</taxon>
        <taxon>Eubacteriales</taxon>
        <taxon>Oscillospiraceae</taxon>
        <taxon>Pseudobacteroides</taxon>
    </lineage>
</organism>
<protein>
    <recommendedName>
        <fullName evidence="3">histidine kinase</fullName>
        <ecNumber evidence="3">2.7.13.3</ecNumber>
    </recommendedName>
</protein>
<evidence type="ECO:0000256" key="5">
    <source>
        <dbReference type="ARBA" id="ARBA00022553"/>
    </source>
</evidence>
<feature type="transmembrane region" description="Helical" evidence="14">
    <location>
        <begin position="261"/>
        <end position="280"/>
    </location>
</feature>
<feature type="transmembrane region" description="Helical" evidence="14">
    <location>
        <begin position="399"/>
        <end position="424"/>
    </location>
</feature>
<evidence type="ECO:0000256" key="3">
    <source>
        <dbReference type="ARBA" id="ARBA00012438"/>
    </source>
</evidence>
<feature type="transmembrane region" description="Helical" evidence="14">
    <location>
        <begin position="12"/>
        <end position="33"/>
    </location>
</feature>
<evidence type="ECO:0000313" key="17">
    <source>
        <dbReference type="Proteomes" id="UP000036923"/>
    </source>
</evidence>
<keyword evidence="4" id="KW-1003">Cell membrane</keyword>
<dbReference type="Gene3D" id="3.30.565.10">
    <property type="entry name" value="Histidine kinase-like ATPase, C-terminal domain"/>
    <property type="match status" value="1"/>
</dbReference>
<dbReference type="InterPro" id="IPR003661">
    <property type="entry name" value="HisK_dim/P_dom"/>
</dbReference>
<dbReference type="STRING" id="398512.Bccel_0494"/>
<evidence type="ECO:0000256" key="11">
    <source>
        <dbReference type="ARBA" id="ARBA00022989"/>
    </source>
</evidence>
<keyword evidence="12" id="KW-0902">Two-component regulatory system</keyword>
<dbReference type="OrthoDB" id="9792991at2"/>
<dbReference type="CDD" id="cd00082">
    <property type="entry name" value="HisKA"/>
    <property type="match status" value="1"/>
</dbReference>
<evidence type="ECO:0000256" key="6">
    <source>
        <dbReference type="ARBA" id="ARBA00022679"/>
    </source>
</evidence>
<dbReference type="RefSeq" id="WP_036946526.1">
    <property type="nucleotide sequence ID" value="NZ_KN050763.1"/>
</dbReference>
<dbReference type="InterPro" id="IPR036097">
    <property type="entry name" value="HisK_dim/P_sf"/>
</dbReference>
<feature type="transmembrane region" description="Helical" evidence="14">
    <location>
        <begin position="334"/>
        <end position="357"/>
    </location>
</feature>
<keyword evidence="11 14" id="KW-1133">Transmembrane helix</keyword>
<dbReference type="Pfam" id="PF02518">
    <property type="entry name" value="HATPase_c"/>
    <property type="match status" value="1"/>
</dbReference>
<dbReference type="InterPro" id="IPR036890">
    <property type="entry name" value="HATPase_C_sf"/>
</dbReference>
<dbReference type="SUPFAM" id="SSF47384">
    <property type="entry name" value="Homodimeric domain of signal transducing histidine kinase"/>
    <property type="match status" value="1"/>
</dbReference>
<feature type="domain" description="Histidine kinase" evidence="15">
    <location>
        <begin position="518"/>
        <end position="731"/>
    </location>
</feature>
<accession>A0A0L6JIF9</accession>
<name>A0A0L6JIF9_9FIRM</name>
<dbReference type="PROSITE" id="PS50109">
    <property type="entry name" value="HIS_KIN"/>
    <property type="match status" value="1"/>
</dbReference>
<evidence type="ECO:0000256" key="7">
    <source>
        <dbReference type="ARBA" id="ARBA00022692"/>
    </source>
</evidence>
<dbReference type="Gene3D" id="1.10.287.130">
    <property type="match status" value="1"/>
</dbReference>
<keyword evidence="17" id="KW-1185">Reference proteome</keyword>
<keyword evidence="7 14" id="KW-0812">Transmembrane</keyword>
<dbReference type="PATRIC" id="fig|398512.5.peg.514"/>